<name>A0ABD4T195_9CYAN</name>
<dbReference type="Proteomes" id="UP000031561">
    <property type="component" value="Unassembled WGS sequence"/>
</dbReference>
<accession>A0ABD4T195</accession>
<reference evidence="1 2" key="1">
    <citation type="journal article" date="2015" name="Genome Announc.">
        <title>Draft Genome Sequence of Filamentous Marine Cyanobacterium Lyngbya confervoides Strain BDU141951.</title>
        <authorList>
            <person name="Chandrababunaidu M.M."/>
            <person name="Sen D."/>
            <person name="Tripathy S."/>
        </authorList>
    </citation>
    <scope>NUCLEOTIDE SEQUENCE [LARGE SCALE GENOMIC DNA]</scope>
    <source>
        <strain evidence="1 2">BDU141951</strain>
    </source>
</reference>
<dbReference type="Pfam" id="PF10989">
    <property type="entry name" value="DUF2808"/>
    <property type="match status" value="1"/>
</dbReference>
<protein>
    <submittedName>
        <fullName evidence="1">DUF2808 domain-containing protein</fullName>
    </submittedName>
</protein>
<dbReference type="InterPro" id="IPR021256">
    <property type="entry name" value="DUF2808"/>
</dbReference>
<comment type="caution">
    <text evidence="1">The sequence shown here is derived from an EMBL/GenBank/DDBJ whole genome shotgun (WGS) entry which is preliminary data.</text>
</comment>
<gene>
    <name evidence="1" type="ORF">QQ91_0005845</name>
</gene>
<dbReference type="AlphaFoldDB" id="A0ABD4T195"/>
<dbReference type="EMBL" id="JTHE03000038">
    <property type="protein sequence ID" value="MCM1982349.1"/>
    <property type="molecule type" value="Genomic_DNA"/>
</dbReference>
<keyword evidence="2" id="KW-1185">Reference proteome</keyword>
<dbReference type="RefSeq" id="WP_166281017.1">
    <property type="nucleotide sequence ID" value="NZ_JTHE03000038.1"/>
</dbReference>
<sequence>MIATQRIARAGLTLILSGSLWGLAPLESQGVQLRDGTVYFDHVPRLGKVASTISQTHSPNAIYYFHIDLPAHAGESLKTLEIEQREGVDSISFNLRRTRAYLGRRRGPEISVQATATPNSDQVTVTFPDPISPGQTVILALKPYWNPSTDGIYLFGVKAIPDGPQGHPQFLGYGRLHFYNRHFPFGWGHW</sequence>
<proteinExistence type="predicted"/>
<evidence type="ECO:0000313" key="2">
    <source>
        <dbReference type="Proteomes" id="UP000031561"/>
    </source>
</evidence>
<evidence type="ECO:0000313" key="1">
    <source>
        <dbReference type="EMBL" id="MCM1982349.1"/>
    </source>
</evidence>
<organism evidence="1 2">
    <name type="scientific">Lyngbya confervoides BDU141951</name>
    <dbReference type="NCBI Taxonomy" id="1574623"/>
    <lineage>
        <taxon>Bacteria</taxon>
        <taxon>Bacillati</taxon>
        <taxon>Cyanobacteriota</taxon>
        <taxon>Cyanophyceae</taxon>
        <taxon>Oscillatoriophycideae</taxon>
        <taxon>Oscillatoriales</taxon>
        <taxon>Microcoleaceae</taxon>
        <taxon>Lyngbya</taxon>
    </lineage>
</organism>